<dbReference type="EMBL" id="JAATIS010004524">
    <property type="protein sequence ID" value="KAG2461241.1"/>
    <property type="molecule type" value="Genomic_DNA"/>
</dbReference>
<dbReference type="PANTHER" id="PTHR45712:SF20">
    <property type="entry name" value="PODOCAN"/>
    <property type="match status" value="1"/>
</dbReference>
<feature type="non-terminal residue" evidence="1">
    <location>
        <position position="1"/>
    </location>
</feature>
<dbReference type="AlphaFoldDB" id="A0A8X7X4H2"/>
<organism evidence="1 2">
    <name type="scientific">Polypterus senegalus</name>
    <name type="common">Senegal bichir</name>
    <dbReference type="NCBI Taxonomy" id="55291"/>
    <lineage>
        <taxon>Eukaryota</taxon>
        <taxon>Metazoa</taxon>
        <taxon>Chordata</taxon>
        <taxon>Craniata</taxon>
        <taxon>Vertebrata</taxon>
        <taxon>Euteleostomi</taxon>
        <taxon>Actinopterygii</taxon>
        <taxon>Polypteriformes</taxon>
        <taxon>Polypteridae</taxon>
        <taxon>Polypterus</taxon>
    </lineage>
</organism>
<dbReference type="PRINTS" id="PR00019">
    <property type="entry name" value="LEURICHRPT"/>
</dbReference>
<feature type="non-terminal residue" evidence="1">
    <location>
        <position position="596"/>
    </location>
</feature>
<evidence type="ECO:0000313" key="2">
    <source>
        <dbReference type="Proteomes" id="UP000886611"/>
    </source>
</evidence>
<name>A0A8X7X4H2_POLSE</name>
<dbReference type="SMART" id="SM00369">
    <property type="entry name" value="LRR_TYP"/>
    <property type="match status" value="16"/>
</dbReference>
<proteinExistence type="predicted"/>
<dbReference type="InterPro" id="IPR032675">
    <property type="entry name" value="LRR_dom_sf"/>
</dbReference>
<dbReference type="OrthoDB" id="10027416at2759"/>
<dbReference type="InterPro" id="IPR000372">
    <property type="entry name" value="LRRNT"/>
</dbReference>
<dbReference type="Gene3D" id="3.80.10.10">
    <property type="entry name" value="Ribonuclease Inhibitor"/>
    <property type="match status" value="6"/>
</dbReference>
<sequence length="596" mass="67522">MAHCQGFLWALCLAVLTCGSVDCQIGDNEPELTFKEKVPPVTKNVCVPECKCVNEGEVNCEGVNLAEFPEDLPESTRHLLLQNNRIHEIPHEMLARLQKLETLNLQNNQLTSHGLEEEAFEVLENLNYLYLSNNKLTAPPRFLPPSLISVDVAVNQLTKVYLHTFGQKAGLKSVYLHNNKLTDAGLPDHVFNGSDNIETLIMSSNFLKYVPKNLPVSLNKLHLKSNRLEKIPKGAFTHLSELRELYLQNNLLTNDGMDNETFIHLNSLEYLDLSSNNLSLIPQGLPRNLVLLHLEKNAIRSISDDVLTPIRDLEYLLLHNNKLRSVAIDPKAFQGLKKLHTLHMYNNQLERIPRGLPRRAKTLMLLHNKISEIGRNDLVTLYSLTDLNLSYNKLTSPKVHKEAFRKLRLLEVLDLSGNSLQMLPVGLPKSLQELKMKDNELSTVSDGAFEGMDKLREVYLSNNKLKVNSVYQGAWQELSSLNILDLSLNQLSHVPADLPESLEYLYLQGNRISTIPEGIFDGTPNLKVINLRYNRLAPGTVKESIFSHLKNLQALDFGSSLEKPGIDSNSKLRAWFEEDKEEHEEGEEEDDDETEQ</sequence>
<reference evidence="1 2" key="1">
    <citation type="journal article" date="2021" name="Cell">
        <title>Tracing the genetic footprints of vertebrate landing in non-teleost ray-finned fishes.</title>
        <authorList>
            <person name="Bi X."/>
            <person name="Wang K."/>
            <person name="Yang L."/>
            <person name="Pan H."/>
            <person name="Jiang H."/>
            <person name="Wei Q."/>
            <person name="Fang M."/>
            <person name="Yu H."/>
            <person name="Zhu C."/>
            <person name="Cai Y."/>
            <person name="He Y."/>
            <person name="Gan X."/>
            <person name="Zeng H."/>
            <person name="Yu D."/>
            <person name="Zhu Y."/>
            <person name="Jiang H."/>
            <person name="Qiu Q."/>
            <person name="Yang H."/>
            <person name="Zhang Y.E."/>
            <person name="Wang W."/>
            <person name="Zhu M."/>
            <person name="He S."/>
            <person name="Zhang G."/>
        </authorList>
    </citation>
    <scope>NUCLEOTIDE SEQUENCE [LARGE SCALE GENOMIC DNA]</scope>
    <source>
        <strain evidence="1">Bchr_013</strain>
    </source>
</reference>
<gene>
    <name evidence="1" type="primary">Podn_1</name>
    <name evidence="1" type="ORF">GTO96_0008905</name>
</gene>
<dbReference type="GO" id="GO:0005615">
    <property type="term" value="C:extracellular space"/>
    <property type="evidence" value="ECO:0007669"/>
    <property type="project" value="TreeGrafter"/>
</dbReference>
<dbReference type="InterPro" id="IPR003591">
    <property type="entry name" value="Leu-rich_rpt_typical-subtyp"/>
</dbReference>
<dbReference type="InterPro" id="IPR001611">
    <property type="entry name" value="Leu-rich_rpt"/>
</dbReference>
<protein>
    <submittedName>
        <fullName evidence="1">PODN protein</fullName>
    </submittedName>
</protein>
<dbReference type="SMART" id="SM00013">
    <property type="entry name" value="LRRNT"/>
    <property type="match status" value="1"/>
</dbReference>
<dbReference type="Pfam" id="PF13855">
    <property type="entry name" value="LRR_8"/>
    <property type="match status" value="6"/>
</dbReference>
<dbReference type="Proteomes" id="UP000886611">
    <property type="component" value="Unassembled WGS sequence"/>
</dbReference>
<comment type="caution">
    <text evidence="1">The sequence shown here is derived from an EMBL/GenBank/DDBJ whole genome shotgun (WGS) entry which is preliminary data.</text>
</comment>
<dbReference type="SMART" id="SM00365">
    <property type="entry name" value="LRR_SD22"/>
    <property type="match status" value="5"/>
</dbReference>
<dbReference type="SMART" id="SM00364">
    <property type="entry name" value="LRR_BAC"/>
    <property type="match status" value="10"/>
</dbReference>
<dbReference type="SUPFAM" id="SSF52047">
    <property type="entry name" value="RNI-like"/>
    <property type="match status" value="1"/>
</dbReference>
<evidence type="ECO:0000313" key="1">
    <source>
        <dbReference type="EMBL" id="KAG2461241.1"/>
    </source>
</evidence>
<keyword evidence="2" id="KW-1185">Reference proteome</keyword>
<dbReference type="PROSITE" id="PS51450">
    <property type="entry name" value="LRR"/>
    <property type="match status" value="3"/>
</dbReference>
<accession>A0A8X7X4H2</accession>
<dbReference type="InterPro" id="IPR050333">
    <property type="entry name" value="SLRP"/>
</dbReference>
<dbReference type="PANTHER" id="PTHR45712">
    <property type="entry name" value="AGAP008170-PA"/>
    <property type="match status" value="1"/>
</dbReference>